<dbReference type="HOGENOM" id="CLU_943282_0_0_1"/>
<dbReference type="OrthoDB" id="10523227at2759"/>
<keyword evidence="2" id="KW-0812">Transmembrane</keyword>
<organism evidence="3 4">
    <name type="scientific">Aspergillus niger (strain ATCC 1015 / CBS 113.46 / FGSC A1144 / LSHB Ac4 / NCTC 3858a / NRRL 328 / USDA 3528.7)</name>
    <dbReference type="NCBI Taxonomy" id="380704"/>
    <lineage>
        <taxon>Eukaryota</taxon>
        <taxon>Fungi</taxon>
        <taxon>Dikarya</taxon>
        <taxon>Ascomycota</taxon>
        <taxon>Pezizomycotina</taxon>
        <taxon>Eurotiomycetes</taxon>
        <taxon>Eurotiomycetidae</taxon>
        <taxon>Eurotiales</taxon>
        <taxon>Aspergillaceae</taxon>
        <taxon>Aspergillus</taxon>
        <taxon>Aspergillus subgen. Circumdati</taxon>
    </lineage>
</organism>
<feature type="region of interest" description="Disordered" evidence="1">
    <location>
        <begin position="1"/>
        <end position="21"/>
    </location>
</feature>
<protein>
    <submittedName>
        <fullName evidence="3">Uncharacterized protein</fullName>
    </submittedName>
</protein>
<feature type="transmembrane region" description="Helical" evidence="2">
    <location>
        <begin position="34"/>
        <end position="51"/>
    </location>
</feature>
<dbReference type="EMBL" id="ACJE01000004">
    <property type="protein sequence ID" value="EHA26372.1"/>
    <property type="molecule type" value="Genomic_DNA"/>
</dbReference>
<evidence type="ECO:0000256" key="1">
    <source>
        <dbReference type="SAM" id="MobiDB-lite"/>
    </source>
</evidence>
<gene>
    <name evidence="3" type="ORF">ASPNIDRAFT_36202</name>
</gene>
<proteinExistence type="predicted"/>
<feature type="transmembrane region" description="Helical" evidence="2">
    <location>
        <begin position="184"/>
        <end position="205"/>
    </location>
</feature>
<evidence type="ECO:0000313" key="3">
    <source>
        <dbReference type="EMBL" id="EHA26372.1"/>
    </source>
</evidence>
<keyword evidence="2" id="KW-0472">Membrane</keyword>
<sequence length="295" mass="32937">MDGWMDGRNGWMQGESPSGQGEKFPKVAMCPIPLFNYLEAATVWSFLVYTYSPRASRVKRHAGAGETPVICRKGKYMNVRQGAISCTFGDPPPITGRLDIVRPVTAGTVASAQEAGPPSSTARFNQTLRFIPFLTPPLLPPSSIHNQTKKNFSPDLQHTGAGLAVASKWSREKRIKKRKQNSIAYLRFLVTWHNLINMVCAFYDLQIGPEILPPFKRKLHTTSPPLLHQPSPRVGDRDTRFEGFGKIAPLFARAEEWHSLVDRCSDTVCSILKPMLTDISKVTFGYPLVLRGETR</sequence>
<name>G3XRW3_ASPNA</name>
<dbReference type="VEuPathDB" id="FungiDB:ASPNIDRAFT2_36202"/>
<comment type="caution">
    <text evidence="3">The sequence shown here is derived from an EMBL/GenBank/DDBJ whole genome shotgun (WGS) entry which is preliminary data.</text>
</comment>
<reference evidence="3 4" key="1">
    <citation type="journal article" date="2011" name="Genome Res.">
        <title>Comparative genomics of citric-acid-producing Aspergillus niger ATCC 1015 versus enzyme-producing CBS 513.88.</title>
        <authorList>
            <person name="Andersen M.R."/>
            <person name="Salazar M.P."/>
            <person name="Schaap P.J."/>
            <person name="van de Vondervoort P.J."/>
            <person name="Culley D."/>
            <person name="Thykaer J."/>
            <person name="Frisvad J.C."/>
            <person name="Nielsen K.F."/>
            <person name="Albang R."/>
            <person name="Albermann K."/>
            <person name="Berka R.M."/>
            <person name="Braus G.H."/>
            <person name="Braus-Stromeyer S.A."/>
            <person name="Corrochano L.M."/>
            <person name="Dai Z."/>
            <person name="van Dijck P.W."/>
            <person name="Hofmann G."/>
            <person name="Lasure L.L."/>
            <person name="Magnuson J.K."/>
            <person name="Menke H."/>
            <person name="Meijer M."/>
            <person name="Meijer S.L."/>
            <person name="Nielsen J.B."/>
            <person name="Nielsen M.L."/>
            <person name="van Ooyen A.J."/>
            <person name="Pel H.J."/>
            <person name="Poulsen L."/>
            <person name="Samson R.A."/>
            <person name="Stam H."/>
            <person name="Tsang A."/>
            <person name="van den Brink J.M."/>
            <person name="Atkins A."/>
            <person name="Aerts A."/>
            <person name="Shapiro H."/>
            <person name="Pangilinan J."/>
            <person name="Salamov A."/>
            <person name="Lou Y."/>
            <person name="Lindquist E."/>
            <person name="Lucas S."/>
            <person name="Grimwood J."/>
            <person name="Grigoriev I.V."/>
            <person name="Kubicek C.P."/>
            <person name="Martinez D."/>
            <person name="van Peij N.N."/>
            <person name="Roubos J.A."/>
            <person name="Nielsen J."/>
            <person name="Baker S.E."/>
        </authorList>
    </citation>
    <scope>NUCLEOTIDE SEQUENCE [LARGE SCALE GENOMIC DNA]</scope>
    <source>
        <strain evidence="4">ATCC 1015 / CBS 113.46 / FGSC A1144 / LSHB Ac4 / NCTC 3858a / NRRL 328 / USDA 3528.7</strain>
    </source>
</reference>
<evidence type="ECO:0000256" key="2">
    <source>
        <dbReference type="SAM" id="Phobius"/>
    </source>
</evidence>
<evidence type="ECO:0000313" key="4">
    <source>
        <dbReference type="Proteomes" id="UP000009038"/>
    </source>
</evidence>
<accession>G3XRW3</accession>
<dbReference type="AlphaFoldDB" id="G3XRW3"/>
<dbReference type="Proteomes" id="UP000009038">
    <property type="component" value="Unassembled WGS sequence"/>
</dbReference>
<keyword evidence="2" id="KW-1133">Transmembrane helix</keyword>